<keyword evidence="3" id="KW-1185">Reference proteome</keyword>
<evidence type="ECO:0000313" key="2">
    <source>
        <dbReference type="EMBL" id="KAK5803618.1"/>
    </source>
</evidence>
<dbReference type="Proteomes" id="UP001358586">
    <property type="component" value="Chromosome 9"/>
</dbReference>
<dbReference type="InterPro" id="IPR000477">
    <property type="entry name" value="RT_dom"/>
</dbReference>
<proteinExistence type="predicted"/>
<accession>A0ABR0NTR5</accession>
<name>A0ABR0NTR5_GOSAR</name>
<evidence type="ECO:0000259" key="1">
    <source>
        <dbReference type="Pfam" id="PF00078"/>
    </source>
</evidence>
<dbReference type="Pfam" id="PF00078">
    <property type="entry name" value="RVT_1"/>
    <property type="match status" value="1"/>
</dbReference>
<dbReference type="PANTHER" id="PTHR46890">
    <property type="entry name" value="NON-LTR RETROLELEMENT REVERSE TRANSCRIPTASE-LIKE PROTEIN-RELATED"/>
    <property type="match status" value="1"/>
</dbReference>
<evidence type="ECO:0000313" key="3">
    <source>
        <dbReference type="Proteomes" id="UP001358586"/>
    </source>
</evidence>
<gene>
    <name evidence="2" type="ORF">PVK06_031266</name>
</gene>
<comment type="caution">
    <text evidence="2">The sequence shown here is derived from an EMBL/GenBank/DDBJ whole genome shotgun (WGS) entry which is preliminary data.</text>
</comment>
<feature type="domain" description="Reverse transcriptase" evidence="1">
    <location>
        <begin position="66"/>
        <end position="159"/>
    </location>
</feature>
<reference evidence="2 3" key="1">
    <citation type="submission" date="2023-03" db="EMBL/GenBank/DDBJ databases">
        <title>WGS of Gossypium arboreum.</title>
        <authorList>
            <person name="Yu D."/>
        </authorList>
    </citation>
    <scope>NUCLEOTIDE SEQUENCE [LARGE SCALE GENOMIC DNA]</scope>
    <source>
        <tissue evidence="2">Leaf</tissue>
    </source>
</reference>
<protein>
    <recommendedName>
        <fullName evidence="1">Reverse transcriptase domain-containing protein</fullName>
    </recommendedName>
</protein>
<dbReference type="PANTHER" id="PTHR46890:SF48">
    <property type="entry name" value="RNA-DIRECTED DNA POLYMERASE"/>
    <property type="match status" value="1"/>
</dbReference>
<dbReference type="InterPro" id="IPR052343">
    <property type="entry name" value="Retrotransposon-Effector_Assoc"/>
</dbReference>
<sequence length="345" mass="39899">MGKDIGTWQYRKYKELSKQIGNLKSMINKNINNPGGLYEGERLKAMRLQLGNLMDKEEKYWAQRLRITWVVYKIVAKVLANRLKDTLLKCISQNQSAFVPGRMIHDNILITHELVHYLQSATNNPNKGLVIKLDMSKEYDRVEWKFIVAVMRKMGYAEAWRFFLKAIIQSIPTYAFLVLLAPKGIIEEIHSKMGQIWWTSNDKTRGWAMMAWNHLCYPKGMGGLNNRLLEGRYERCIDWLEDALRKLDSKAVADFFTLLWNCWNNRNKLVFQGKEDPARVLKCKGWKKSPKDFVKINVDVAIFKGGIGYGVVIRDVDGFVLGGCYGFANKTLDIIWEDLEALSMG</sequence>
<organism evidence="2 3">
    <name type="scientific">Gossypium arboreum</name>
    <name type="common">Tree cotton</name>
    <name type="synonym">Gossypium nanking</name>
    <dbReference type="NCBI Taxonomy" id="29729"/>
    <lineage>
        <taxon>Eukaryota</taxon>
        <taxon>Viridiplantae</taxon>
        <taxon>Streptophyta</taxon>
        <taxon>Embryophyta</taxon>
        <taxon>Tracheophyta</taxon>
        <taxon>Spermatophyta</taxon>
        <taxon>Magnoliopsida</taxon>
        <taxon>eudicotyledons</taxon>
        <taxon>Gunneridae</taxon>
        <taxon>Pentapetalae</taxon>
        <taxon>rosids</taxon>
        <taxon>malvids</taxon>
        <taxon>Malvales</taxon>
        <taxon>Malvaceae</taxon>
        <taxon>Malvoideae</taxon>
        <taxon>Gossypium</taxon>
    </lineage>
</organism>
<dbReference type="EMBL" id="JARKNE010000009">
    <property type="protein sequence ID" value="KAK5803618.1"/>
    <property type="molecule type" value="Genomic_DNA"/>
</dbReference>